<gene>
    <name evidence="2" type="ORF">NliqN6_3090</name>
</gene>
<feature type="region of interest" description="Disordered" evidence="1">
    <location>
        <begin position="216"/>
        <end position="255"/>
    </location>
</feature>
<dbReference type="PANTHER" id="PTHR17985:SF8">
    <property type="entry name" value="TRANSPORT AND GOLGI ORGANIZATION PROTEIN 2 HOMOLOG"/>
    <property type="match status" value="1"/>
</dbReference>
<feature type="region of interest" description="Disordered" evidence="1">
    <location>
        <begin position="425"/>
        <end position="448"/>
    </location>
</feature>
<dbReference type="GO" id="GO:0007030">
    <property type="term" value="P:Golgi organization"/>
    <property type="evidence" value="ECO:0007669"/>
    <property type="project" value="TreeGrafter"/>
</dbReference>
<name>A0A8H3TTN9_9TREE</name>
<accession>A0A8H3TTN9</accession>
<dbReference type="OrthoDB" id="191601at2759"/>
<evidence type="ECO:0000313" key="3">
    <source>
        <dbReference type="Proteomes" id="UP000620104"/>
    </source>
</evidence>
<reference evidence="2" key="1">
    <citation type="submission" date="2020-07" db="EMBL/GenBank/DDBJ databases">
        <title>Draft Genome Sequence of a Deep-Sea Yeast, Naganishia (Cryptococcus) liquefaciens strain N6.</title>
        <authorList>
            <person name="Han Y.W."/>
            <person name="Kajitani R."/>
            <person name="Morimoto H."/>
            <person name="Parhat M."/>
            <person name="Tsubouchi H."/>
            <person name="Bakenova O."/>
            <person name="Ogata M."/>
            <person name="Argunhan B."/>
            <person name="Aoki R."/>
            <person name="Kajiwara S."/>
            <person name="Itoh T."/>
            <person name="Iwasaki H."/>
        </authorList>
    </citation>
    <scope>NUCLEOTIDE SEQUENCE</scope>
    <source>
        <strain evidence="2">N6</strain>
    </source>
</reference>
<dbReference type="Pfam" id="PF05742">
    <property type="entry name" value="TANGO2"/>
    <property type="match status" value="1"/>
</dbReference>
<dbReference type="AlphaFoldDB" id="A0A8H3TTN9"/>
<comment type="caution">
    <text evidence="2">The sequence shown here is derived from an EMBL/GenBank/DDBJ whole genome shotgun (WGS) entry which is preliminary data.</text>
</comment>
<dbReference type="PANTHER" id="PTHR17985">
    <property type="entry name" value="SER/THR-RICH PROTEIN T10 IN DGCR REGION"/>
    <property type="match status" value="1"/>
</dbReference>
<keyword evidence="3" id="KW-1185">Reference proteome</keyword>
<proteinExistence type="predicted"/>
<dbReference type="GO" id="GO:0005794">
    <property type="term" value="C:Golgi apparatus"/>
    <property type="evidence" value="ECO:0007669"/>
    <property type="project" value="TreeGrafter"/>
</dbReference>
<evidence type="ECO:0000256" key="1">
    <source>
        <dbReference type="SAM" id="MobiDB-lite"/>
    </source>
</evidence>
<sequence length="496" mass="53638">MCITFWYTPPAGSSGSSIPGLAGSSSHRRPTTSPYAFILLSNRDLELGRPAFDARWHDFEPIDVHPHGQSKVSAGSSSIAGANIGRRRKIISGRDAADPVGGTWLGMGSYDASTAGAHARVGVLTNIHDDSPVPKGTKTRGSLIKDWLKGAPCEGDSEDETRRYLEGLKEDAVKLAGFNLLLFDIDLSAAPAFGDAAPPRVRRVAARQLTNRFRPHRPASCEASSIPADTSSLTTSTTARLLPESPNPRHATTSPLGMFQSAITELTPSALRMGGMSNSLLEEPFVKVRDGIRAFEGIVKRELESGVDWDEARERALLEKLFGLMGETHPVTTFQDLERAICVPLCMIPLPGMTGTLYQPPHQSHHGVHDDHPNAHDHRGRAASVNAHTMLGTPIITPEGSPAGTASPLPTLQEETLYSQVPGMLSEPDRRASTPESHESMSAPAGHKPYGTRLTTIILVTWDGRVTYTERDVWWMDAVGCVHKGGTEDRAFTFQL</sequence>
<evidence type="ECO:0008006" key="4">
    <source>
        <dbReference type="Google" id="ProtNLM"/>
    </source>
</evidence>
<evidence type="ECO:0000313" key="2">
    <source>
        <dbReference type="EMBL" id="GHJ86688.1"/>
    </source>
</evidence>
<dbReference type="GO" id="GO:0009306">
    <property type="term" value="P:protein secretion"/>
    <property type="evidence" value="ECO:0007669"/>
    <property type="project" value="TreeGrafter"/>
</dbReference>
<dbReference type="InterPro" id="IPR008551">
    <property type="entry name" value="TANGO2"/>
</dbReference>
<dbReference type="EMBL" id="BLZA01000019">
    <property type="protein sequence ID" value="GHJ86688.1"/>
    <property type="molecule type" value="Genomic_DNA"/>
</dbReference>
<feature type="compositionally biased region" description="Basic and acidic residues" evidence="1">
    <location>
        <begin position="427"/>
        <end position="439"/>
    </location>
</feature>
<dbReference type="Proteomes" id="UP000620104">
    <property type="component" value="Unassembled WGS sequence"/>
</dbReference>
<organism evidence="2 3">
    <name type="scientific">Naganishia liquefaciens</name>
    <dbReference type="NCBI Taxonomy" id="104408"/>
    <lineage>
        <taxon>Eukaryota</taxon>
        <taxon>Fungi</taxon>
        <taxon>Dikarya</taxon>
        <taxon>Basidiomycota</taxon>
        <taxon>Agaricomycotina</taxon>
        <taxon>Tremellomycetes</taxon>
        <taxon>Filobasidiales</taxon>
        <taxon>Filobasidiaceae</taxon>
        <taxon>Naganishia</taxon>
    </lineage>
</organism>
<protein>
    <recommendedName>
        <fullName evidence="4">NRDE family protein</fullName>
    </recommendedName>
</protein>